<dbReference type="EMBL" id="MFCP01000040">
    <property type="protein sequence ID" value="OGE27365.1"/>
    <property type="molecule type" value="Genomic_DNA"/>
</dbReference>
<reference evidence="10 11" key="1">
    <citation type="journal article" date="2016" name="Nat. Commun.">
        <title>Thousands of microbial genomes shed light on interconnected biogeochemical processes in an aquifer system.</title>
        <authorList>
            <person name="Anantharaman K."/>
            <person name="Brown C.T."/>
            <person name="Hug L.A."/>
            <person name="Sharon I."/>
            <person name="Castelle C.J."/>
            <person name="Probst A.J."/>
            <person name="Thomas B.C."/>
            <person name="Singh A."/>
            <person name="Wilkins M.J."/>
            <person name="Karaoz U."/>
            <person name="Brodie E.L."/>
            <person name="Williams K.H."/>
            <person name="Hubbard S.S."/>
            <person name="Banfield J.F."/>
        </authorList>
    </citation>
    <scope>NUCLEOTIDE SEQUENCE [LARGE SCALE GENOMIC DNA]</scope>
</reference>
<comment type="caution">
    <text evidence="10">The sequence shown here is derived from an EMBL/GenBank/DDBJ whole genome shotgun (WGS) entry which is preliminary data.</text>
</comment>
<feature type="binding site" evidence="8">
    <location>
        <begin position="13"/>
        <end position="20"/>
    </location>
    <ligand>
        <name>ATP</name>
        <dbReference type="ChEBI" id="CHEBI:30616"/>
    </ligand>
</feature>
<dbReference type="SUPFAM" id="SSF52540">
    <property type="entry name" value="P-loop containing nucleoside triphosphate hydrolases"/>
    <property type="match status" value="1"/>
</dbReference>
<organism evidence="10 11">
    <name type="scientific">Candidatus Daviesbacteria bacterium RIFCSPHIGHO2_01_FULL_40_11</name>
    <dbReference type="NCBI Taxonomy" id="1797762"/>
    <lineage>
        <taxon>Bacteria</taxon>
        <taxon>Candidatus Daviesiibacteriota</taxon>
    </lineage>
</organism>
<dbReference type="Gene3D" id="3.40.50.300">
    <property type="entry name" value="P-loop containing nucleotide triphosphate hydrolases"/>
    <property type="match status" value="1"/>
</dbReference>
<evidence type="ECO:0000256" key="4">
    <source>
        <dbReference type="ARBA" id="ARBA00022741"/>
    </source>
</evidence>
<comment type="function">
    <text evidence="8">Phosphorylation of dTMP to form dTDP in both de novo and salvage pathways of dTTP synthesis.</text>
</comment>
<evidence type="ECO:0000313" key="10">
    <source>
        <dbReference type="EMBL" id="OGE27365.1"/>
    </source>
</evidence>
<evidence type="ECO:0000256" key="7">
    <source>
        <dbReference type="ARBA" id="ARBA00048743"/>
    </source>
</evidence>
<keyword evidence="2 8" id="KW-0808">Transferase</keyword>
<evidence type="ECO:0000259" key="9">
    <source>
        <dbReference type="Pfam" id="PF02223"/>
    </source>
</evidence>
<dbReference type="Pfam" id="PF02223">
    <property type="entry name" value="Thymidylate_kin"/>
    <property type="match status" value="1"/>
</dbReference>
<comment type="similarity">
    <text evidence="1 8">Belongs to the thymidylate kinase family.</text>
</comment>
<dbReference type="GO" id="GO:0004798">
    <property type="term" value="F:dTMP kinase activity"/>
    <property type="evidence" value="ECO:0007669"/>
    <property type="project" value="UniProtKB-UniRule"/>
</dbReference>
<keyword evidence="3 8" id="KW-0545">Nucleotide biosynthesis</keyword>
<dbReference type="EC" id="2.7.4.9" evidence="8"/>
<dbReference type="GO" id="GO:0005737">
    <property type="term" value="C:cytoplasm"/>
    <property type="evidence" value="ECO:0007669"/>
    <property type="project" value="TreeGrafter"/>
</dbReference>
<dbReference type="Proteomes" id="UP000177555">
    <property type="component" value="Unassembled WGS sequence"/>
</dbReference>
<accession>A0A1F5JFF9</accession>
<dbReference type="InterPro" id="IPR039430">
    <property type="entry name" value="Thymidylate_kin-like_dom"/>
</dbReference>
<dbReference type="PANTHER" id="PTHR10344:SF4">
    <property type="entry name" value="UMP-CMP KINASE 2, MITOCHONDRIAL"/>
    <property type="match status" value="1"/>
</dbReference>
<dbReference type="InterPro" id="IPR018094">
    <property type="entry name" value="Thymidylate_kinase"/>
</dbReference>
<name>A0A1F5JFF9_9BACT</name>
<dbReference type="GO" id="GO:0005524">
    <property type="term" value="F:ATP binding"/>
    <property type="evidence" value="ECO:0007669"/>
    <property type="project" value="UniProtKB-UniRule"/>
</dbReference>
<dbReference type="HAMAP" id="MF_00165">
    <property type="entry name" value="Thymidylate_kinase"/>
    <property type="match status" value="1"/>
</dbReference>
<comment type="catalytic activity">
    <reaction evidence="7 8">
        <text>dTMP + ATP = dTDP + ADP</text>
        <dbReference type="Rhea" id="RHEA:13517"/>
        <dbReference type="ChEBI" id="CHEBI:30616"/>
        <dbReference type="ChEBI" id="CHEBI:58369"/>
        <dbReference type="ChEBI" id="CHEBI:63528"/>
        <dbReference type="ChEBI" id="CHEBI:456216"/>
        <dbReference type="EC" id="2.7.4.9"/>
    </reaction>
</comment>
<protein>
    <recommendedName>
        <fullName evidence="8">Thymidylate kinase</fullName>
        <ecNumber evidence="8">2.7.4.9</ecNumber>
    </recommendedName>
    <alternativeName>
        <fullName evidence="8">dTMP kinase</fullName>
    </alternativeName>
</protein>
<evidence type="ECO:0000256" key="3">
    <source>
        <dbReference type="ARBA" id="ARBA00022727"/>
    </source>
</evidence>
<dbReference type="GO" id="GO:0006233">
    <property type="term" value="P:dTDP biosynthetic process"/>
    <property type="evidence" value="ECO:0007669"/>
    <property type="project" value="InterPro"/>
</dbReference>
<proteinExistence type="inferred from homology"/>
<keyword evidence="6 8" id="KW-0067">ATP-binding</keyword>
<evidence type="ECO:0000256" key="8">
    <source>
        <dbReference type="HAMAP-Rule" id="MF_00165"/>
    </source>
</evidence>
<dbReference type="InterPro" id="IPR027417">
    <property type="entry name" value="P-loop_NTPase"/>
</dbReference>
<evidence type="ECO:0000256" key="6">
    <source>
        <dbReference type="ARBA" id="ARBA00022840"/>
    </source>
</evidence>
<evidence type="ECO:0000313" key="11">
    <source>
        <dbReference type="Proteomes" id="UP000177555"/>
    </source>
</evidence>
<feature type="domain" description="Thymidylate kinase-like" evidence="9">
    <location>
        <begin position="11"/>
        <end position="195"/>
    </location>
</feature>
<evidence type="ECO:0000256" key="2">
    <source>
        <dbReference type="ARBA" id="ARBA00022679"/>
    </source>
</evidence>
<gene>
    <name evidence="8" type="primary">tmk</name>
    <name evidence="10" type="ORF">A2867_00635</name>
</gene>
<keyword evidence="5 8" id="KW-0418">Kinase</keyword>
<sequence length="218" mass="25236">MDKKQGLLIVIEGIDGSGKTTQINLLAKRLEEQKIPHAVISFPRYEDNIYAELVTRYLEGEFGSIHEVNPYLMALPFAGDRLLAKSVIEKWLEEGRWVLVNRYVSANKAHMGAKLPEEKREEFFKWLNELEYRTNGILKEDLTILLAVDPKIGQKNVAGRLPDLHEGNIKHLEEANQIYLSLAKKEANWYVVDCMKDGKMRSRDDIHQEIMRIVYDKI</sequence>
<dbReference type="PANTHER" id="PTHR10344">
    <property type="entry name" value="THYMIDYLATE KINASE"/>
    <property type="match status" value="1"/>
</dbReference>
<dbReference type="CDD" id="cd01672">
    <property type="entry name" value="TMPK"/>
    <property type="match status" value="1"/>
</dbReference>
<dbReference type="NCBIfam" id="TIGR00041">
    <property type="entry name" value="DTMP_kinase"/>
    <property type="match status" value="1"/>
</dbReference>
<keyword evidence="4 8" id="KW-0547">Nucleotide-binding</keyword>
<dbReference type="GO" id="GO:0006227">
    <property type="term" value="P:dUDP biosynthetic process"/>
    <property type="evidence" value="ECO:0007669"/>
    <property type="project" value="TreeGrafter"/>
</dbReference>
<evidence type="ECO:0000256" key="5">
    <source>
        <dbReference type="ARBA" id="ARBA00022777"/>
    </source>
</evidence>
<evidence type="ECO:0000256" key="1">
    <source>
        <dbReference type="ARBA" id="ARBA00009776"/>
    </source>
</evidence>
<dbReference type="AlphaFoldDB" id="A0A1F5JFF9"/>
<dbReference type="GO" id="GO:0006235">
    <property type="term" value="P:dTTP biosynthetic process"/>
    <property type="evidence" value="ECO:0007669"/>
    <property type="project" value="UniProtKB-UniRule"/>
</dbReference>